<dbReference type="SUPFAM" id="SSF116734">
    <property type="entry name" value="DNA methylase specificity domain"/>
    <property type="match status" value="2"/>
</dbReference>
<comment type="caution">
    <text evidence="5">The sequence shown here is derived from an EMBL/GenBank/DDBJ whole genome shotgun (WGS) entry which is preliminary data.</text>
</comment>
<comment type="similarity">
    <text evidence="1">Belongs to the type-I restriction system S methylase family.</text>
</comment>
<organism evidence="5 6">
    <name type="scientific">Gluconobacter kanchanaburiensis NBRC 103587</name>
    <dbReference type="NCBI Taxonomy" id="1307948"/>
    <lineage>
        <taxon>Bacteria</taxon>
        <taxon>Pseudomonadati</taxon>
        <taxon>Pseudomonadota</taxon>
        <taxon>Alphaproteobacteria</taxon>
        <taxon>Acetobacterales</taxon>
        <taxon>Acetobacteraceae</taxon>
        <taxon>Gluconobacter</taxon>
    </lineage>
</organism>
<reference evidence="5 6" key="1">
    <citation type="submission" date="2019-07" db="EMBL/GenBank/DDBJ databases">
        <title>Whole genome shotgun sequence of Gluconobacter kanchanaburiensis NBRC 103587.</title>
        <authorList>
            <person name="Hosoyama A."/>
            <person name="Uohara A."/>
            <person name="Ohji S."/>
            <person name="Ichikawa N."/>
        </authorList>
    </citation>
    <scope>NUCLEOTIDE SEQUENCE [LARGE SCALE GENOMIC DNA]</scope>
    <source>
        <strain evidence="5 6">NBRC 103587</strain>
    </source>
</reference>
<dbReference type="GO" id="GO:0009307">
    <property type="term" value="P:DNA restriction-modification system"/>
    <property type="evidence" value="ECO:0007669"/>
    <property type="project" value="UniProtKB-KW"/>
</dbReference>
<dbReference type="Proteomes" id="UP000321079">
    <property type="component" value="Unassembled WGS sequence"/>
</dbReference>
<keyword evidence="3" id="KW-0238">DNA-binding</keyword>
<evidence type="ECO:0000259" key="4">
    <source>
        <dbReference type="Pfam" id="PF01420"/>
    </source>
</evidence>
<dbReference type="InterPro" id="IPR000055">
    <property type="entry name" value="Restrct_endonuc_typeI_TRD"/>
</dbReference>
<feature type="domain" description="Type I restriction modification DNA specificity" evidence="4">
    <location>
        <begin position="243"/>
        <end position="398"/>
    </location>
</feature>
<keyword evidence="5" id="KW-0378">Hydrolase</keyword>
<dbReference type="InterPro" id="IPR051212">
    <property type="entry name" value="Type-I_RE_S_subunit"/>
</dbReference>
<dbReference type="GO" id="GO:0004519">
    <property type="term" value="F:endonuclease activity"/>
    <property type="evidence" value="ECO:0007669"/>
    <property type="project" value="UniProtKB-KW"/>
</dbReference>
<sequence>MSTSTVRIDPNVWRLARLKFVAPLRNERVSAGSDHPSYLGLENIEPWTGKIIEIASKLDGETADESAGLANIFREGDVLFSKLRPYLAKACYALHDGVCSTELLVMRPSELLEPRFLLYSILTPDFVDTVAASTFGAKMPRANWDFIGSLEINVPPVEEQRLIANYLDRETTCIDGLITEKERMLALLAEKRAALISRIVTRGLDPNVPLKPSGQEWLGEIPAHWNICQLKRTWISSDYGLSESIRDEGEIAVLRMSCIVDGRIDVSKSGMITEVDDHLLLRRNDLLFNRTNSLDQIAKVGLVDFDPDKPLTFASYLVRIRTNHRAMPQYLVALLNSSLFLEFARKNAIPAIGQANLSPTRYGEIHIPLPPKVEQEEIVVFLEREANTSNPIREHIKSSIDLLKERRAALITAAVTGQIPLEEMIS</sequence>
<dbReference type="RefSeq" id="WP_146860313.1">
    <property type="nucleotide sequence ID" value="NZ_BARK01000019.1"/>
</dbReference>
<dbReference type="CDD" id="cd17524">
    <property type="entry name" value="RMtype1_S_EcoUTORF5051P-TRD2-CR2_like"/>
    <property type="match status" value="1"/>
</dbReference>
<dbReference type="InterPro" id="IPR044946">
    <property type="entry name" value="Restrct_endonuc_typeI_TRD_sf"/>
</dbReference>
<dbReference type="OrthoDB" id="164285at2"/>
<dbReference type="PANTHER" id="PTHR43140:SF1">
    <property type="entry name" value="TYPE I RESTRICTION ENZYME ECOKI SPECIFICITY SUBUNIT"/>
    <property type="match status" value="1"/>
</dbReference>
<evidence type="ECO:0000256" key="1">
    <source>
        <dbReference type="ARBA" id="ARBA00010923"/>
    </source>
</evidence>
<dbReference type="EMBL" id="BJVA01000006">
    <property type="protein sequence ID" value="GEK96072.1"/>
    <property type="molecule type" value="Genomic_DNA"/>
</dbReference>
<gene>
    <name evidence="5" type="primary">hsdS</name>
    <name evidence="5" type="ORF">GKA01_12690</name>
</gene>
<evidence type="ECO:0000256" key="3">
    <source>
        <dbReference type="ARBA" id="ARBA00023125"/>
    </source>
</evidence>
<dbReference type="AlphaFoldDB" id="A0A511B8R3"/>
<keyword evidence="5" id="KW-0255">Endonuclease</keyword>
<dbReference type="Pfam" id="PF01420">
    <property type="entry name" value="Methylase_S"/>
    <property type="match status" value="2"/>
</dbReference>
<evidence type="ECO:0000313" key="6">
    <source>
        <dbReference type="Proteomes" id="UP000321079"/>
    </source>
</evidence>
<accession>A0A511B8R3</accession>
<name>A0A511B8R3_9PROT</name>
<feature type="domain" description="Type I restriction modification DNA specificity" evidence="4">
    <location>
        <begin position="72"/>
        <end position="174"/>
    </location>
</feature>
<dbReference type="GO" id="GO:0003677">
    <property type="term" value="F:DNA binding"/>
    <property type="evidence" value="ECO:0007669"/>
    <property type="project" value="UniProtKB-KW"/>
</dbReference>
<proteinExistence type="inferred from homology"/>
<protein>
    <submittedName>
        <fullName evidence="5">Type I restriction endonuclease</fullName>
    </submittedName>
</protein>
<dbReference type="PANTHER" id="PTHR43140">
    <property type="entry name" value="TYPE-1 RESTRICTION ENZYME ECOKI SPECIFICITY PROTEIN"/>
    <property type="match status" value="1"/>
</dbReference>
<keyword evidence="2" id="KW-0680">Restriction system</keyword>
<evidence type="ECO:0000256" key="2">
    <source>
        <dbReference type="ARBA" id="ARBA00022747"/>
    </source>
</evidence>
<keyword evidence="5" id="KW-0540">Nuclease</keyword>
<dbReference type="Gene3D" id="3.90.220.20">
    <property type="entry name" value="DNA methylase specificity domains"/>
    <property type="match status" value="2"/>
</dbReference>
<evidence type="ECO:0000313" key="5">
    <source>
        <dbReference type="EMBL" id="GEK96072.1"/>
    </source>
</evidence>
<keyword evidence="6" id="KW-1185">Reference proteome</keyword>